<dbReference type="Proteomes" id="UP000676194">
    <property type="component" value="Chromosome"/>
</dbReference>
<reference evidence="1" key="1">
    <citation type="submission" date="2021-05" db="EMBL/GenBank/DDBJ databases">
        <title>Complete genome sequence of the cellulolytic planctomycete Telmatocola sphagniphila SP2T and characterization of the first cellulase from planctomycetes.</title>
        <authorList>
            <person name="Rakitin A.L."/>
            <person name="Beletsky A.V."/>
            <person name="Naumoff D.G."/>
            <person name="Kulichevskaya I.S."/>
            <person name="Mardanov A.V."/>
            <person name="Ravin N.V."/>
            <person name="Dedysh S.N."/>
        </authorList>
    </citation>
    <scope>NUCLEOTIDE SEQUENCE</scope>
    <source>
        <strain evidence="1">SP2T</strain>
    </source>
</reference>
<dbReference type="InterPro" id="IPR011467">
    <property type="entry name" value="DUF1573"/>
</dbReference>
<dbReference type="AlphaFoldDB" id="A0A8E6EWU2"/>
<dbReference type="PANTHER" id="PTHR37833">
    <property type="entry name" value="LIPOPROTEIN-RELATED"/>
    <property type="match status" value="1"/>
</dbReference>
<dbReference type="KEGG" id="tsph:KIH39_16960"/>
<sequence>MIANLLFWLFLTQANPPLTFDTTRHDFGAVKTGTILRKTIQLKNDSADSVEITNIVTVCGCQQPKIGQKKLPAGQSTTLEFSLNTITQNSGPNQWKATVQYSQSGNSYEKEILFTAQLTRELEITPVQIAGNFESTFETKIVLHDRRAQPKAVRAVRTSLTFLETHIGLIDASGTQTIELKTKANMPVGEYSDILLLDTQDPDYPELKIPIRLVKNAANSIAVQPEKLTLRWVQGQKAVVGRLLLRAREEGKKFEIDKIECELPNLQTKFALAEGYASVKVTLETENLKTGETELQIQIKDPLPRTIKVPVRWEAP</sequence>
<dbReference type="RefSeq" id="WP_213494407.1">
    <property type="nucleotide sequence ID" value="NZ_CP074694.1"/>
</dbReference>
<organism evidence="1 2">
    <name type="scientific">Telmatocola sphagniphila</name>
    <dbReference type="NCBI Taxonomy" id="1123043"/>
    <lineage>
        <taxon>Bacteria</taxon>
        <taxon>Pseudomonadati</taxon>
        <taxon>Planctomycetota</taxon>
        <taxon>Planctomycetia</taxon>
        <taxon>Gemmatales</taxon>
        <taxon>Gemmataceae</taxon>
    </lineage>
</organism>
<protein>
    <submittedName>
        <fullName evidence="1">DUF1573 domain-containing protein</fullName>
    </submittedName>
</protein>
<dbReference type="Pfam" id="PF07610">
    <property type="entry name" value="DUF1573"/>
    <property type="match status" value="1"/>
</dbReference>
<gene>
    <name evidence="1" type="ORF">KIH39_16960</name>
</gene>
<evidence type="ECO:0000313" key="1">
    <source>
        <dbReference type="EMBL" id="QVL30536.1"/>
    </source>
</evidence>
<evidence type="ECO:0000313" key="2">
    <source>
        <dbReference type="Proteomes" id="UP000676194"/>
    </source>
</evidence>
<dbReference type="EMBL" id="CP074694">
    <property type="protein sequence ID" value="QVL30536.1"/>
    <property type="molecule type" value="Genomic_DNA"/>
</dbReference>
<name>A0A8E6EWU2_9BACT</name>
<dbReference type="PANTHER" id="PTHR37833:SF1">
    <property type="entry name" value="SIGNAL PEPTIDE PROTEIN"/>
    <property type="match status" value="1"/>
</dbReference>
<proteinExistence type="predicted"/>
<keyword evidence="2" id="KW-1185">Reference proteome</keyword>
<dbReference type="InterPro" id="IPR013783">
    <property type="entry name" value="Ig-like_fold"/>
</dbReference>
<accession>A0A8E6EWU2</accession>
<dbReference type="Gene3D" id="2.60.40.10">
    <property type="entry name" value="Immunoglobulins"/>
    <property type="match status" value="1"/>
</dbReference>